<dbReference type="Proteomes" id="UP001321520">
    <property type="component" value="Chromosome"/>
</dbReference>
<evidence type="ECO:0000313" key="2">
    <source>
        <dbReference type="Proteomes" id="UP001321520"/>
    </source>
</evidence>
<reference evidence="1 2" key="1">
    <citation type="submission" date="2022-05" db="EMBL/GenBank/DDBJ databases">
        <title>Microbulbifer sp. nov., isolated from sponge.</title>
        <authorList>
            <person name="Gao L."/>
        </authorList>
    </citation>
    <scope>NUCLEOTIDE SEQUENCE [LARGE SCALE GENOMIC DNA]</scope>
    <source>
        <strain evidence="1 2">MI-G</strain>
    </source>
</reference>
<dbReference type="RefSeq" id="WP_301416244.1">
    <property type="nucleotide sequence ID" value="NZ_CP098023.1"/>
</dbReference>
<proteinExistence type="predicted"/>
<protein>
    <recommendedName>
        <fullName evidence="3">SCP domain-containing protein</fullName>
    </recommendedName>
</protein>
<dbReference type="EMBL" id="CP098023">
    <property type="protein sequence ID" value="WKD50184.1"/>
    <property type="molecule type" value="Genomic_DNA"/>
</dbReference>
<organism evidence="1 2">
    <name type="scientific">Microbulbifer spongiae</name>
    <dbReference type="NCBI Taxonomy" id="2944933"/>
    <lineage>
        <taxon>Bacteria</taxon>
        <taxon>Pseudomonadati</taxon>
        <taxon>Pseudomonadota</taxon>
        <taxon>Gammaproteobacteria</taxon>
        <taxon>Cellvibrionales</taxon>
        <taxon>Microbulbiferaceae</taxon>
        <taxon>Microbulbifer</taxon>
    </lineage>
</organism>
<name>A0ABY9EAZ0_9GAMM</name>
<accession>A0ABY9EAZ0</accession>
<gene>
    <name evidence="1" type="ORF">M8T91_01770</name>
</gene>
<evidence type="ECO:0000313" key="1">
    <source>
        <dbReference type="EMBL" id="WKD50184.1"/>
    </source>
</evidence>
<sequence length="246" mass="28396">MLQLKGRIILIVSLLSLGLYVQANSKVIDTVKFGNTQEFQFIALTDDNGQIQDMGVLEIGLIGTRTLTNVDADALNPLELYRTLNNNHETPEIMHKLYGASTSGVWLAETITENNDRIFHAKDMENCPDDVPLIGFDDSSTGYDYHNELDNVAFLNLFVSDYFMWRRYNTNRIRLGICVQSSTDYTRIFIKYRTAGSNNWQTAFEDYYVPEGYNYHWRCNSCAGYDWWLQIDPVESGIYDIRADWD</sequence>
<evidence type="ECO:0008006" key="3">
    <source>
        <dbReference type="Google" id="ProtNLM"/>
    </source>
</evidence>
<keyword evidence="2" id="KW-1185">Reference proteome</keyword>